<dbReference type="Proteomes" id="UP000326837">
    <property type="component" value="Chromosome"/>
</dbReference>
<accession>A0A5K7XHD4</accession>
<feature type="transmembrane region" description="Helical" evidence="1">
    <location>
        <begin position="335"/>
        <end position="351"/>
    </location>
</feature>
<feature type="domain" description="Choice-of-anchor A" evidence="3">
    <location>
        <begin position="124"/>
        <end position="310"/>
    </location>
</feature>
<evidence type="ECO:0000313" key="4">
    <source>
        <dbReference type="EMBL" id="BBO35452.1"/>
    </source>
</evidence>
<sequence>MKKTSLIPSLLRARSAARAGAAGLLALALSVSSASASLLGTAGQYGEFILGNSTRSNVDAQGKVAVGGIANFNNFTVASQQATNTTNLVVGGTLSANSASVKGHIVTGGNATYTTPTVNGNFSSNGSLTFGSGGTVNGNVRYGTTFNQNGATISGTITGPVATPVPVDFAAEGAYLTALSAAQVNPADPTPTFQFSQMFINAGAGANYYNLTGAQIAGSPGGFNITAPAGATVILNVSGSGFTIPNTGFNLSGGITVANLLWNFYDATSFTIQGSAAGTFLAPKAAISTSFGGFNGNLIAASLTGSIETHTLNGGGGVPTFFDGPLRPIPVPEPATAGLLSIAAVAGVALLRRRRTA</sequence>
<proteinExistence type="predicted"/>
<dbReference type="Pfam" id="PF20597">
    <property type="entry name" value="pAdhesive_15"/>
    <property type="match status" value="2"/>
</dbReference>
<keyword evidence="2" id="KW-0732">Signal</keyword>
<keyword evidence="1" id="KW-0812">Transmembrane</keyword>
<feature type="signal peptide" evidence="2">
    <location>
        <begin position="1"/>
        <end position="36"/>
    </location>
</feature>
<dbReference type="EMBL" id="AP021861">
    <property type="protein sequence ID" value="BBO35452.1"/>
    <property type="molecule type" value="Genomic_DNA"/>
</dbReference>
<protein>
    <recommendedName>
        <fullName evidence="3">Choice-of-anchor A domain-containing protein</fullName>
    </recommendedName>
</protein>
<dbReference type="AlphaFoldDB" id="A0A5K7XHD4"/>
<dbReference type="InterPro" id="IPR013424">
    <property type="entry name" value="Ice-binding_C"/>
</dbReference>
<keyword evidence="1" id="KW-0472">Membrane</keyword>
<keyword evidence="5" id="KW-1185">Reference proteome</keyword>
<evidence type="ECO:0000256" key="1">
    <source>
        <dbReference type="SAM" id="Phobius"/>
    </source>
</evidence>
<gene>
    <name evidence="4" type="ORF">PLANPX_5064</name>
</gene>
<dbReference type="InterPro" id="IPR026588">
    <property type="entry name" value="Choice_anch_A"/>
</dbReference>
<dbReference type="NCBIfam" id="TIGR02595">
    <property type="entry name" value="PEP_CTERM"/>
    <property type="match status" value="1"/>
</dbReference>
<evidence type="ECO:0000259" key="3">
    <source>
        <dbReference type="Pfam" id="PF20597"/>
    </source>
</evidence>
<feature type="domain" description="Choice-of-anchor A" evidence="3">
    <location>
        <begin position="39"/>
        <end position="123"/>
    </location>
</feature>
<dbReference type="NCBIfam" id="TIGR04215">
    <property type="entry name" value="choice_anch_A"/>
    <property type="match status" value="2"/>
</dbReference>
<dbReference type="RefSeq" id="WP_152100832.1">
    <property type="nucleotide sequence ID" value="NZ_AP021861.1"/>
</dbReference>
<dbReference type="KEGG" id="lpav:PLANPX_5064"/>
<reference evidence="5" key="1">
    <citation type="submission" date="2019-10" db="EMBL/GenBank/DDBJ databases">
        <title>Lacipirellula parvula gen. nov., sp. nov., representing a lineage of planctomycetes widespread in freshwater anoxic habitats, and description of the family Lacipirellulaceae.</title>
        <authorList>
            <person name="Dedysh S.N."/>
            <person name="Kulichevskaya I.S."/>
            <person name="Beletsky A.V."/>
            <person name="Rakitin A.L."/>
            <person name="Mardanov A.V."/>
            <person name="Ivanova A.A."/>
            <person name="Saltykova V.X."/>
            <person name="Rijpstra W.I.C."/>
            <person name="Sinninghe Damste J.S."/>
            <person name="Ravin N.V."/>
        </authorList>
    </citation>
    <scope>NUCLEOTIDE SEQUENCE [LARGE SCALE GENOMIC DNA]</scope>
    <source>
        <strain evidence="5">PX69</strain>
    </source>
</reference>
<keyword evidence="1" id="KW-1133">Transmembrane helix</keyword>
<evidence type="ECO:0000256" key="2">
    <source>
        <dbReference type="SAM" id="SignalP"/>
    </source>
</evidence>
<name>A0A5K7XHD4_9BACT</name>
<organism evidence="4 5">
    <name type="scientific">Lacipirellula parvula</name>
    <dbReference type="NCBI Taxonomy" id="2650471"/>
    <lineage>
        <taxon>Bacteria</taxon>
        <taxon>Pseudomonadati</taxon>
        <taxon>Planctomycetota</taxon>
        <taxon>Planctomycetia</taxon>
        <taxon>Pirellulales</taxon>
        <taxon>Lacipirellulaceae</taxon>
        <taxon>Lacipirellula</taxon>
    </lineage>
</organism>
<evidence type="ECO:0000313" key="5">
    <source>
        <dbReference type="Proteomes" id="UP000326837"/>
    </source>
</evidence>
<feature type="chain" id="PRO_5025042150" description="Choice-of-anchor A domain-containing protein" evidence="2">
    <location>
        <begin position="37"/>
        <end position="357"/>
    </location>
</feature>